<comment type="subcellular location">
    <subcellularLocation>
        <location evidence="1">Endoplasmic reticulum lumen</location>
    </subcellularLocation>
</comment>
<evidence type="ECO:0000256" key="6">
    <source>
        <dbReference type="ARBA" id="ARBA00022824"/>
    </source>
</evidence>
<dbReference type="Pfam" id="PF14777">
    <property type="entry name" value="BBIP10"/>
    <property type="match status" value="1"/>
</dbReference>
<dbReference type="GO" id="GO:0060271">
    <property type="term" value="P:cilium assembly"/>
    <property type="evidence" value="ECO:0007669"/>
    <property type="project" value="InterPro"/>
</dbReference>
<evidence type="ECO:0000313" key="12">
    <source>
        <dbReference type="EMBL" id="OWF55064.1"/>
    </source>
</evidence>
<dbReference type="STRING" id="6573.A0A210R297"/>
<dbReference type="SUPFAM" id="SSF48371">
    <property type="entry name" value="ARM repeat"/>
    <property type="match status" value="1"/>
</dbReference>
<dbReference type="PANTHER" id="PTHR19316:SF35">
    <property type="entry name" value="NUCLEOTIDE EXCHANGE FACTOR SIL1"/>
    <property type="match status" value="1"/>
</dbReference>
<dbReference type="GO" id="GO:0034464">
    <property type="term" value="C:BBSome"/>
    <property type="evidence" value="ECO:0007669"/>
    <property type="project" value="InterPro"/>
</dbReference>
<accession>A0A210R297</accession>
<comment type="caution">
    <text evidence="12">The sequence shown here is derived from an EMBL/GenBank/DDBJ whole genome shotgun (WGS) entry which is preliminary data.</text>
</comment>
<evidence type="ECO:0000256" key="4">
    <source>
        <dbReference type="ARBA" id="ARBA00022448"/>
    </source>
</evidence>
<organism evidence="12 13">
    <name type="scientific">Mizuhopecten yessoensis</name>
    <name type="common">Japanese scallop</name>
    <name type="synonym">Patinopecten yessoensis</name>
    <dbReference type="NCBI Taxonomy" id="6573"/>
    <lineage>
        <taxon>Eukaryota</taxon>
        <taxon>Metazoa</taxon>
        <taxon>Spiralia</taxon>
        <taxon>Lophotrochozoa</taxon>
        <taxon>Mollusca</taxon>
        <taxon>Bivalvia</taxon>
        <taxon>Autobranchia</taxon>
        <taxon>Pteriomorphia</taxon>
        <taxon>Pectinida</taxon>
        <taxon>Pectinoidea</taxon>
        <taxon>Pectinidae</taxon>
        <taxon>Mizuhopecten</taxon>
    </lineage>
</organism>
<keyword evidence="6" id="KW-0256">Endoplasmic reticulum</keyword>
<dbReference type="GO" id="GO:0000774">
    <property type="term" value="F:adenyl-nucleotide exchange factor activity"/>
    <property type="evidence" value="ECO:0007669"/>
    <property type="project" value="TreeGrafter"/>
</dbReference>
<evidence type="ECO:0000256" key="1">
    <source>
        <dbReference type="ARBA" id="ARBA00004319"/>
    </source>
</evidence>
<dbReference type="InterPro" id="IPR028233">
    <property type="entry name" value="BBIP10"/>
</dbReference>
<proteinExistence type="inferred from homology"/>
<keyword evidence="5" id="KW-0732">Signal</keyword>
<sequence length="618" mass="69573">MPEPNALKEVLPKQGLLYQEDTPTVVLCKPKLLPLKSVTLEKMEKMQKEAQETIKQQELEEQAQQLKEIKRGDRSIFMQKIGNIQNTTMMPLIKGLRVLNLLSVSLFLICCYHMLANTQKVPPGGDNIRNGGALTLVPQDPTDDADVTVENSEEIDEDVPSMGVFYPTKEWKTVKKGQAIPAGLHVRMNLETGGREAKLMEGDSENKYRKSGNKGGRVNPSQKSLTPQQLKEALKEFKTTKLDDQDNEVRKKEVFKSFRKYDELKKELADMNSEIKTDAEIVTQMFHRLNSTDLDGTQKKHLLEDLEYYLHQIDNANVFCNLGGMTLLMKGLNDSLALTREQSAFVIGSAVQSNPAAQIKALEAGILPQLIRLLSTEPEARVLPRLLYALSSLIRHFPYAQKHLLDLGGLAALKSMIPNNKDLPNLQVKVVTLLQDLIVEKDITLSIENKNKEKVQQYEMVHLRDAIREQGLCVWLPRLLEATDHDSREKVLQAMLTLTDTCREDISLALPTLKKLLQEYTHLAAGETDQDDQYFSGIWDLASNGIIYSAISLKCYSTDTATSTPDHFILHLGGWRCVGRRKTPSLNIHVYNDFGDAGVLTTRPIRPMNFTGVWANIS</sequence>
<keyword evidence="13" id="KW-1185">Reference proteome</keyword>
<keyword evidence="7" id="KW-0653">Protein transport</keyword>
<comment type="similarity">
    <text evidence="2">Belongs to the SIL1 family.</text>
</comment>
<feature type="region of interest" description="Disordered" evidence="11">
    <location>
        <begin position="200"/>
        <end position="226"/>
    </location>
</feature>
<dbReference type="EMBL" id="NEDP02000770">
    <property type="protein sequence ID" value="OWF55064.1"/>
    <property type="molecule type" value="Genomic_DNA"/>
</dbReference>
<dbReference type="InterPro" id="IPR011989">
    <property type="entry name" value="ARM-like"/>
</dbReference>
<gene>
    <name evidence="12" type="ORF">KP79_PYT17047</name>
</gene>
<dbReference type="OrthoDB" id="448649at2759"/>
<reference evidence="12 13" key="1">
    <citation type="journal article" date="2017" name="Nat. Ecol. Evol.">
        <title>Scallop genome provides insights into evolution of bilaterian karyotype and development.</title>
        <authorList>
            <person name="Wang S."/>
            <person name="Zhang J."/>
            <person name="Jiao W."/>
            <person name="Li J."/>
            <person name="Xun X."/>
            <person name="Sun Y."/>
            <person name="Guo X."/>
            <person name="Huan P."/>
            <person name="Dong B."/>
            <person name="Zhang L."/>
            <person name="Hu X."/>
            <person name="Sun X."/>
            <person name="Wang J."/>
            <person name="Zhao C."/>
            <person name="Wang Y."/>
            <person name="Wang D."/>
            <person name="Huang X."/>
            <person name="Wang R."/>
            <person name="Lv J."/>
            <person name="Li Y."/>
            <person name="Zhang Z."/>
            <person name="Liu B."/>
            <person name="Lu W."/>
            <person name="Hui Y."/>
            <person name="Liang J."/>
            <person name="Zhou Z."/>
            <person name="Hou R."/>
            <person name="Li X."/>
            <person name="Liu Y."/>
            <person name="Li H."/>
            <person name="Ning X."/>
            <person name="Lin Y."/>
            <person name="Zhao L."/>
            <person name="Xing Q."/>
            <person name="Dou J."/>
            <person name="Li Y."/>
            <person name="Mao J."/>
            <person name="Guo H."/>
            <person name="Dou H."/>
            <person name="Li T."/>
            <person name="Mu C."/>
            <person name="Jiang W."/>
            <person name="Fu Q."/>
            <person name="Fu X."/>
            <person name="Miao Y."/>
            <person name="Liu J."/>
            <person name="Yu Q."/>
            <person name="Li R."/>
            <person name="Liao H."/>
            <person name="Li X."/>
            <person name="Kong Y."/>
            <person name="Jiang Z."/>
            <person name="Chourrout D."/>
            <person name="Li R."/>
            <person name="Bao Z."/>
        </authorList>
    </citation>
    <scope>NUCLEOTIDE SEQUENCE [LARGE SCALE GENOMIC DNA]</scope>
    <source>
        <strain evidence="12 13">PY_sf001</strain>
    </source>
</reference>
<dbReference type="Gene3D" id="1.25.10.10">
    <property type="entry name" value="Leucine-rich Repeat Variant"/>
    <property type="match status" value="1"/>
</dbReference>
<dbReference type="GO" id="GO:0005788">
    <property type="term" value="C:endoplasmic reticulum lumen"/>
    <property type="evidence" value="ECO:0007669"/>
    <property type="project" value="UniProtKB-SubCell"/>
</dbReference>
<keyword evidence="8" id="KW-0811">Translocation</keyword>
<evidence type="ECO:0000256" key="9">
    <source>
        <dbReference type="ARBA" id="ARBA00023180"/>
    </source>
</evidence>
<evidence type="ECO:0000313" key="13">
    <source>
        <dbReference type="Proteomes" id="UP000242188"/>
    </source>
</evidence>
<evidence type="ECO:0000256" key="11">
    <source>
        <dbReference type="SAM" id="MobiDB-lite"/>
    </source>
</evidence>
<dbReference type="PANTHER" id="PTHR19316">
    <property type="entry name" value="PROTEIN FOLDING REGULATOR"/>
    <property type="match status" value="1"/>
</dbReference>
<keyword evidence="10" id="KW-0175">Coiled coil</keyword>
<feature type="coiled-coil region" evidence="10">
    <location>
        <begin position="40"/>
        <end position="69"/>
    </location>
</feature>
<evidence type="ECO:0000256" key="5">
    <source>
        <dbReference type="ARBA" id="ARBA00022729"/>
    </source>
</evidence>
<protein>
    <recommendedName>
        <fullName evidence="3">Nucleotide exchange factor SIL1</fullName>
    </recommendedName>
</protein>
<evidence type="ECO:0000256" key="10">
    <source>
        <dbReference type="SAM" id="Coils"/>
    </source>
</evidence>
<evidence type="ECO:0000256" key="3">
    <source>
        <dbReference type="ARBA" id="ARBA00015352"/>
    </source>
</evidence>
<dbReference type="InterPro" id="IPR016024">
    <property type="entry name" value="ARM-type_fold"/>
</dbReference>
<name>A0A210R297_MIZYE</name>
<evidence type="ECO:0000256" key="2">
    <source>
        <dbReference type="ARBA" id="ARBA00010588"/>
    </source>
</evidence>
<evidence type="ECO:0000256" key="7">
    <source>
        <dbReference type="ARBA" id="ARBA00022927"/>
    </source>
</evidence>
<evidence type="ECO:0000256" key="8">
    <source>
        <dbReference type="ARBA" id="ARBA00023010"/>
    </source>
</evidence>
<dbReference type="Proteomes" id="UP000242188">
    <property type="component" value="Unassembled WGS sequence"/>
</dbReference>
<dbReference type="GO" id="GO:0015031">
    <property type="term" value="P:protein transport"/>
    <property type="evidence" value="ECO:0007669"/>
    <property type="project" value="UniProtKB-KW"/>
</dbReference>
<keyword evidence="4" id="KW-0813">Transport</keyword>
<dbReference type="AlphaFoldDB" id="A0A210R297"/>
<keyword evidence="9" id="KW-0325">Glycoprotein</keyword>
<dbReference type="InterPro" id="IPR050693">
    <property type="entry name" value="Hsp70_NEF-Inhibitors"/>
</dbReference>